<evidence type="ECO:0000256" key="10">
    <source>
        <dbReference type="ARBA" id="ARBA00022884"/>
    </source>
</evidence>
<dbReference type="InterPro" id="IPR058240">
    <property type="entry name" value="rSAM_sf"/>
</dbReference>
<evidence type="ECO:0000256" key="4">
    <source>
        <dbReference type="ARBA" id="ARBA00022485"/>
    </source>
</evidence>
<feature type="domain" description="Radical SAM core" evidence="16">
    <location>
        <begin position="82"/>
        <end position="378"/>
    </location>
</feature>
<reference evidence="17" key="1">
    <citation type="submission" date="2022-09" db="EMBL/GenBank/DDBJ databases">
        <title>Actin cytoskeleton and complex cell architecture in an #Asgard archaeon.</title>
        <authorList>
            <person name="Ponce Toledo R.I."/>
            <person name="Schleper C."/>
            <person name="Rodrigues Oliveira T."/>
            <person name="Wollweber F."/>
            <person name="Xu J."/>
            <person name="Rittmann S."/>
            <person name="Klingl A."/>
            <person name="Pilhofer M."/>
        </authorList>
    </citation>
    <scope>NUCLEOTIDE SEQUENCE</scope>
    <source>
        <strain evidence="17">B-35</strain>
    </source>
</reference>
<dbReference type="Pfam" id="PF00583">
    <property type="entry name" value="Acetyltransf_1"/>
    <property type="match status" value="1"/>
</dbReference>
<dbReference type="PANTHER" id="PTHR11135">
    <property type="entry name" value="HISTONE ACETYLTRANSFERASE-RELATED"/>
    <property type="match status" value="1"/>
</dbReference>
<dbReference type="InterPro" id="IPR000182">
    <property type="entry name" value="GNAT_dom"/>
</dbReference>
<evidence type="ECO:0000259" key="16">
    <source>
        <dbReference type="PROSITE" id="PS51918"/>
    </source>
</evidence>
<dbReference type="SMART" id="SM00729">
    <property type="entry name" value="Elp3"/>
    <property type="match status" value="1"/>
</dbReference>
<dbReference type="Pfam" id="PF16199">
    <property type="entry name" value="Radical_SAM_C"/>
    <property type="match status" value="1"/>
</dbReference>
<dbReference type="PROSITE" id="PS51918">
    <property type="entry name" value="RADICAL_SAM"/>
    <property type="match status" value="1"/>
</dbReference>
<evidence type="ECO:0000256" key="1">
    <source>
        <dbReference type="ARBA" id="ARBA00001966"/>
    </source>
</evidence>
<evidence type="ECO:0000313" key="18">
    <source>
        <dbReference type="Proteomes" id="UP001208689"/>
    </source>
</evidence>
<keyword evidence="8" id="KW-0819">tRNA processing</keyword>
<organism evidence="17 18">
    <name type="scientific">Candidatus Lokiarchaeum ossiferum</name>
    <dbReference type="NCBI Taxonomy" id="2951803"/>
    <lineage>
        <taxon>Archaea</taxon>
        <taxon>Promethearchaeati</taxon>
        <taxon>Promethearchaeota</taxon>
        <taxon>Promethearchaeia</taxon>
        <taxon>Promethearchaeales</taxon>
        <taxon>Promethearchaeaceae</taxon>
        <taxon>Candidatus Lokiarchaeum</taxon>
    </lineage>
</organism>
<comment type="similarity">
    <text evidence="3">Belongs to the ELP3 family.</text>
</comment>
<evidence type="ECO:0000256" key="6">
    <source>
        <dbReference type="ARBA" id="ARBA00022679"/>
    </source>
</evidence>
<dbReference type="InterPro" id="IPR039661">
    <property type="entry name" value="ELP3"/>
</dbReference>
<dbReference type="EMBL" id="CP104013">
    <property type="protein sequence ID" value="UYP45960.1"/>
    <property type="molecule type" value="Genomic_DNA"/>
</dbReference>
<evidence type="ECO:0000256" key="13">
    <source>
        <dbReference type="ARBA" id="ARBA00023315"/>
    </source>
</evidence>
<evidence type="ECO:0000256" key="5">
    <source>
        <dbReference type="ARBA" id="ARBA00022555"/>
    </source>
</evidence>
<comment type="catalytic activity">
    <reaction evidence="15">
        <text>uridine(34) in tRNA + acetyl-CoA + S-adenosyl-L-methionine + H2O = 5-(carboxymethyl)uridine(34) in tRNA + 5'-deoxyadenosine + L-methionine + CoA + 2 H(+)</text>
        <dbReference type="Rhea" id="RHEA:61020"/>
        <dbReference type="Rhea" id="RHEA-COMP:10407"/>
        <dbReference type="Rhea" id="RHEA-COMP:11727"/>
        <dbReference type="ChEBI" id="CHEBI:15377"/>
        <dbReference type="ChEBI" id="CHEBI:15378"/>
        <dbReference type="ChEBI" id="CHEBI:17319"/>
        <dbReference type="ChEBI" id="CHEBI:57287"/>
        <dbReference type="ChEBI" id="CHEBI:57288"/>
        <dbReference type="ChEBI" id="CHEBI:57844"/>
        <dbReference type="ChEBI" id="CHEBI:59789"/>
        <dbReference type="ChEBI" id="CHEBI:65315"/>
        <dbReference type="ChEBI" id="CHEBI:74882"/>
        <dbReference type="EC" id="2.3.1.311"/>
    </reaction>
    <physiologicalReaction direction="left-to-right" evidence="15">
        <dbReference type="Rhea" id="RHEA:61021"/>
    </physiologicalReaction>
</comment>
<dbReference type="InterPro" id="IPR007197">
    <property type="entry name" value="rSAM"/>
</dbReference>
<comment type="pathway">
    <text evidence="2">tRNA modification.</text>
</comment>
<sequence length="558" mass="63717">MVHKGINPNSEEITQKTARAIIEYILANPTMKKKQLTAIKGRIGKQYGFVNVIKDSIIASYATEEELKEISFLLRRRLTRTLSGVTIVAVMTAPTPEGSKSCPGECIFCPGPDSQPGEKVAQSYTGREPAAMRSAMYHYDGYEQTLHRLIDLAAIGHEVDKIELIVMGGTFLYFPQSYQNEFIQGCYDAILNFREPDYNSNIRSPDLVTAKKRLESSQTRLIGVTFETRPDYALEEHVDRILELGATRIEIGIQTTRDDILTYVHRNHSVADNIKAIQVCKDAGLKVNAHMMPNLPLSSPETDVEIFRELFDNPNFRPDMLKIYPCLVIEGTQLYKLYKAGEYHPYSQEKIVEVIAQIKSELPRYVRIQRIQRDIPVNLIVDGVKNSNLRQIVHTKMKIEGKKCNCIRCREEGFYAHKRNATQEAVNMTNVKFYDFPYEASEGEEHFLSFEDLEENMLIGYLRLRIPSPQAHRMEIISEKSAIVREIRVVGELVGHNSDPKIGQIQHRGYGKRLMEEAEKIARVYGCKKIFVIAGIGVRPYFYKQGYEIDGPYVSKFL</sequence>
<name>A0ABY6HR25_9ARCH</name>
<proteinExistence type="inferred from homology"/>
<keyword evidence="6 17" id="KW-0808">Transferase</keyword>
<evidence type="ECO:0000256" key="9">
    <source>
        <dbReference type="ARBA" id="ARBA00022723"/>
    </source>
</evidence>
<keyword evidence="13 17" id="KW-0012">Acyltransferase</keyword>
<dbReference type="Gene3D" id="3.40.630.30">
    <property type="match status" value="1"/>
</dbReference>
<dbReference type="InterPro" id="IPR006638">
    <property type="entry name" value="Elp3/MiaA/NifB-like_rSAM"/>
</dbReference>
<dbReference type="SUPFAM" id="SSF102114">
    <property type="entry name" value="Radical SAM enzymes"/>
    <property type="match status" value="1"/>
</dbReference>
<dbReference type="InterPro" id="IPR032432">
    <property type="entry name" value="Radical_SAM_C"/>
</dbReference>
<evidence type="ECO:0000256" key="3">
    <source>
        <dbReference type="ARBA" id="ARBA00005494"/>
    </source>
</evidence>
<keyword evidence="9" id="KW-0479">Metal-binding</keyword>
<keyword evidence="11" id="KW-0408">Iron</keyword>
<evidence type="ECO:0000256" key="7">
    <source>
        <dbReference type="ARBA" id="ARBA00022691"/>
    </source>
</evidence>
<protein>
    <recommendedName>
        <fullName evidence="14">tRNA carboxymethyluridine synthase</fullName>
        <ecNumber evidence="14">2.3.1.311</ecNumber>
    </recommendedName>
</protein>
<keyword evidence="12" id="KW-0411">Iron-sulfur</keyword>
<dbReference type="SFLD" id="SFLDF00344">
    <property type="entry name" value="ELP3-like"/>
    <property type="match status" value="1"/>
</dbReference>
<dbReference type="Proteomes" id="UP001208689">
    <property type="component" value="Chromosome"/>
</dbReference>
<evidence type="ECO:0000256" key="2">
    <source>
        <dbReference type="ARBA" id="ARBA00005217"/>
    </source>
</evidence>
<accession>A0ABY6HR25</accession>
<keyword evidence="7" id="KW-0949">S-adenosyl-L-methionine</keyword>
<dbReference type="Gene3D" id="3.20.20.70">
    <property type="entry name" value="Aldolase class I"/>
    <property type="match status" value="1"/>
</dbReference>
<dbReference type="PANTHER" id="PTHR11135:SF7">
    <property type="entry name" value="TRNA URIDINE(34) ACETYLTRANSFERASE"/>
    <property type="match status" value="1"/>
</dbReference>
<evidence type="ECO:0000313" key="17">
    <source>
        <dbReference type="EMBL" id="UYP45960.1"/>
    </source>
</evidence>
<dbReference type="NCBIfam" id="TIGR01211">
    <property type="entry name" value="ELP3"/>
    <property type="match status" value="1"/>
</dbReference>
<dbReference type="InterPro" id="IPR013785">
    <property type="entry name" value="Aldolase_TIM"/>
</dbReference>
<comment type="cofactor">
    <cofactor evidence="1">
        <name>[4Fe-4S] cluster</name>
        <dbReference type="ChEBI" id="CHEBI:49883"/>
    </cofactor>
</comment>
<evidence type="ECO:0000256" key="11">
    <source>
        <dbReference type="ARBA" id="ARBA00023004"/>
    </source>
</evidence>
<evidence type="ECO:0000256" key="8">
    <source>
        <dbReference type="ARBA" id="ARBA00022694"/>
    </source>
</evidence>
<keyword evidence="5" id="KW-0820">tRNA-binding</keyword>
<dbReference type="PIRSF" id="PIRSF005669">
    <property type="entry name" value="Hist_AcTrfase_ELP3"/>
    <property type="match status" value="1"/>
</dbReference>
<dbReference type="GO" id="GO:0016746">
    <property type="term" value="F:acyltransferase activity"/>
    <property type="evidence" value="ECO:0007669"/>
    <property type="project" value="UniProtKB-KW"/>
</dbReference>
<dbReference type="CDD" id="cd04301">
    <property type="entry name" value="NAT_SF"/>
    <property type="match status" value="1"/>
</dbReference>
<dbReference type="Pfam" id="PF04055">
    <property type="entry name" value="Radical_SAM"/>
    <property type="match status" value="1"/>
</dbReference>
<dbReference type="InterPro" id="IPR034687">
    <property type="entry name" value="ELP3-like"/>
</dbReference>
<keyword evidence="4" id="KW-0004">4Fe-4S</keyword>
<dbReference type="InterPro" id="IPR016181">
    <property type="entry name" value="Acyl_CoA_acyltransferase"/>
</dbReference>
<dbReference type="SUPFAM" id="SSF55729">
    <property type="entry name" value="Acyl-CoA N-acyltransferases (Nat)"/>
    <property type="match status" value="1"/>
</dbReference>
<dbReference type="SFLD" id="SFLDS00029">
    <property type="entry name" value="Radical_SAM"/>
    <property type="match status" value="1"/>
</dbReference>
<evidence type="ECO:0000256" key="14">
    <source>
        <dbReference type="ARBA" id="ARBA00044771"/>
    </source>
</evidence>
<dbReference type="SFLD" id="SFLDG01086">
    <property type="entry name" value="elongater_protein-like"/>
    <property type="match status" value="1"/>
</dbReference>
<keyword evidence="10" id="KW-0694">RNA-binding</keyword>
<keyword evidence="18" id="KW-1185">Reference proteome</keyword>
<gene>
    <name evidence="17" type="ORF">NEF87_002245</name>
</gene>
<dbReference type="EC" id="2.3.1.311" evidence="14"/>
<dbReference type="CDD" id="cd01335">
    <property type="entry name" value="Radical_SAM"/>
    <property type="match status" value="1"/>
</dbReference>
<evidence type="ECO:0000256" key="12">
    <source>
        <dbReference type="ARBA" id="ARBA00023014"/>
    </source>
</evidence>
<evidence type="ECO:0000256" key="15">
    <source>
        <dbReference type="ARBA" id="ARBA00047372"/>
    </source>
</evidence>